<evidence type="ECO:0000313" key="3">
    <source>
        <dbReference type="Proteomes" id="UP000605259"/>
    </source>
</evidence>
<dbReference type="InterPro" id="IPR007211">
    <property type="entry name" value="DUF378"/>
</dbReference>
<keyword evidence="3" id="KW-1185">Reference proteome</keyword>
<evidence type="ECO:0000256" key="1">
    <source>
        <dbReference type="SAM" id="Phobius"/>
    </source>
</evidence>
<proteinExistence type="predicted"/>
<dbReference type="PANTHER" id="PTHR37304">
    <property type="entry name" value="MEMBRANE PROTEIN-RELATED"/>
    <property type="match status" value="1"/>
</dbReference>
<dbReference type="Pfam" id="PF04070">
    <property type="entry name" value="DUF378"/>
    <property type="match status" value="1"/>
</dbReference>
<keyword evidence="1" id="KW-1133">Transmembrane helix</keyword>
<dbReference type="AlphaFoldDB" id="A0A917AY72"/>
<keyword evidence="1" id="KW-0472">Membrane</keyword>
<gene>
    <name evidence="2" type="ORF">GCM10007140_32080</name>
</gene>
<reference evidence="2" key="1">
    <citation type="journal article" date="2014" name="Int. J. Syst. Evol. Microbiol.">
        <title>Complete genome sequence of Corynebacterium casei LMG S-19264T (=DSM 44701T), isolated from a smear-ripened cheese.</title>
        <authorList>
            <consortium name="US DOE Joint Genome Institute (JGI-PGF)"/>
            <person name="Walter F."/>
            <person name="Albersmeier A."/>
            <person name="Kalinowski J."/>
            <person name="Ruckert C."/>
        </authorList>
    </citation>
    <scope>NUCLEOTIDE SEQUENCE</scope>
    <source>
        <strain evidence="2">CGMCC 1.12698</strain>
    </source>
</reference>
<protein>
    <submittedName>
        <fullName evidence="2">DUF378 domain-containing protein</fullName>
    </submittedName>
</protein>
<dbReference type="RefSeq" id="WP_188389514.1">
    <property type="nucleotide sequence ID" value="NZ_BMFK01000004.1"/>
</dbReference>
<feature type="transmembrane region" description="Helical" evidence="1">
    <location>
        <begin position="43"/>
        <end position="60"/>
    </location>
</feature>
<dbReference type="EMBL" id="BMFK01000004">
    <property type="protein sequence ID" value="GGE80145.1"/>
    <property type="molecule type" value="Genomic_DNA"/>
</dbReference>
<dbReference type="Proteomes" id="UP000605259">
    <property type="component" value="Unassembled WGS sequence"/>
</dbReference>
<evidence type="ECO:0000313" key="2">
    <source>
        <dbReference type="EMBL" id="GGE80145.1"/>
    </source>
</evidence>
<feature type="transmembrane region" description="Helical" evidence="1">
    <location>
        <begin position="7"/>
        <end position="31"/>
    </location>
</feature>
<reference evidence="2" key="2">
    <citation type="submission" date="2020-09" db="EMBL/GenBank/DDBJ databases">
        <authorList>
            <person name="Sun Q."/>
            <person name="Zhou Y."/>
        </authorList>
    </citation>
    <scope>NUCLEOTIDE SEQUENCE</scope>
    <source>
        <strain evidence="2">CGMCC 1.12698</strain>
    </source>
</reference>
<accession>A0A917AY72</accession>
<dbReference type="PANTHER" id="PTHR37304:SF1">
    <property type="entry name" value="MEMBRANE PROTEIN"/>
    <property type="match status" value="1"/>
</dbReference>
<keyword evidence="1" id="KW-0812">Transmembrane</keyword>
<comment type="caution">
    <text evidence="2">The sequence shown here is derived from an EMBL/GenBank/DDBJ whole genome shotgun (WGS) entry which is preliminary data.</text>
</comment>
<organism evidence="2 3">
    <name type="scientific">Priestia taiwanensis</name>
    <dbReference type="NCBI Taxonomy" id="1347902"/>
    <lineage>
        <taxon>Bacteria</taxon>
        <taxon>Bacillati</taxon>
        <taxon>Bacillota</taxon>
        <taxon>Bacilli</taxon>
        <taxon>Bacillales</taxon>
        <taxon>Bacillaceae</taxon>
        <taxon>Priestia</taxon>
    </lineage>
</organism>
<name>A0A917AY72_9BACI</name>
<sequence length="68" mass="7806">MRTIKRLILLFTIIGGLNWGLIAFCRFNLVSTLFGTNTPMERMIYRIVGICSFLSLRLVYRSSKKCSA</sequence>